<proteinExistence type="predicted"/>
<dbReference type="AlphaFoldDB" id="A0AAD6B8S6"/>
<gene>
    <name evidence="1" type="ORF">JOQ06_026571</name>
</gene>
<dbReference type="EMBL" id="JAPTMU010000007">
    <property type="protein sequence ID" value="KAJ4940262.1"/>
    <property type="molecule type" value="Genomic_DNA"/>
</dbReference>
<reference evidence="1" key="1">
    <citation type="submission" date="2022-11" db="EMBL/GenBank/DDBJ databases">
        <title>Chromosome-level genome of Pogonophryne albipinna.</title>
        <authorList>
            <person name="Jo E."/>
        </authorList>
    </citation>
    <scope>NUCLEOTIDE SEQUENCE</scope>
    <source>
        <strain evidence="1">SGF0006</strain>
        <tissue evidence="1">Muscle</tissue>
    </source>
</reference>
<evidence type="ECO:0000313" key="1">
    <source>
        <dbReference type="EMBL" id="KAJ4940262.1"/>
    </source>
</evidence>
<evidence type="ECO:0000313" key="2">
    <source>
        <dbReference type="Proteomes" id="UP001219934"/>
    </source>
</evidence>
<name>A0AAD6B8S6_9TELE</name>
<protein>
    <submittedName>
        <fullName evidence="1">Uncharacterized protein</fullName>
    </submittedName>
</protein>
<sequence>MGKSMRQRDVRDPVSSCAWIHVGDLTSEVVSSVSEEEADLARSDEDDQWEGEVCCNYKEGLTKPTQPREKRESEASLLLTLRFGFNEDPLTSPQPAGVRGGCRCYRFP</sequence>
<organism evidence="1 2">
    <name type="scientific">Pogonophryne albipinna</name>
    <dbReference type="NCBI Taxonomy" id="1090488"/>
    <lineage>
        <taxon>Eukaryota</taxon>
        <taxon>Metazoa</taxon>
        <taxon>Chordata</taxon>
        <taxon>Craniata</taxon>
        <taxon>Vertebrata</taxon>
        <taxon>Euteleostomi</taxon>
        <taxon>Actinopterygii</taxon>
        <taxon>Neopterygii</taxon>
        <taxon>Teleostei</taxon>
        <taxon>Neoteleostei</taxon>
        <taxon>Acanthomorphata</taxon>
        <taxon>Eupercaria</taxon>
        <taxon>Perciformes</taxon>
        <taxon>Notothenioidei</taxon>
        <taxon>Pogonophryne</taxon>
    </lineage>
</organism>
<keyword evidence="2" id="KW-1185">Reference proteome</keyword>
<feature type="non-terminal residue" evidence="1">
    <location>
        <position position="108"/>
    </location>
</feature>
<comment type="caution">
    <text evidence="1">The sequence shown here is derived from an EMBL/GenBank/DDBJ whole genome shotgun (WGS) entry which is preliminary data.</text>
</comment>
<accession>A0AAD6B8S6</accession>
<dbReference type="Proteomes" id="UP001219934">
    <property type="component" value="Unassembled WGS sequence"/>
</dbReference>